<reference evidence="3 4" key="1">
    <citation type="journal article" date="2013" name="Genome Biol.">
        <title>Genome of Acanthamoeba castellanii highlights extensive lateral gene transfer and early evolution of tyrosine kinase signaling.</title>
        <authorList>
            <person name="Clarke M."/>
            <person name="Lohan A.J."/>
            <person name="Liu B."/>
            <person name="Lagkouvardos I."/>
            <person name="Roy S."/>
            <person name="Zafar N."/>
            <person name="Bertelli C."/>
            <person name="Schilde C."/>
            <person name="Kianianmomeni A."/>
            <person name="Burglin T.R."/>
            <person name="Frech C."/>
            <person name="Turcotte B."/>
            <person name="Kopec K.O."/>
            <person name="Synnott J.M."/>
            <person name="Choo C."/>
            <person name="Paponov I."/>
            <person name="Finkler A."/>
            <person name="Soon Heng Tan C."/>
            <person name="Hutchins A.P."/>
            <person name="Weinmeier T."/>
            <person name="Rattei T."/>
            <person name="Chu J.S."/>
            <person name="Gimenez G."/>
            <person name="Irimia M."/>
            <person name="Rigden D.J."/>
            <person name="Fitzpatrick D.A."/>
            <person name="Lorenzo-Morales J."/>
            <person name="Bateman A."/>
            <person name="Chiu C.H."/>
            <person name="Tang P."/>
            <person name="Hegemann P."/>
            <person name="Fromm H."/>
            <person name="Raoult D."/>
            <person name="Greub G."/>
            <person name="Miranda-Saavedra D."/>
            <person name="Chen N."/>
            <person name="Nash P."/>
            <person name="Ginger M.L."/>
            <person name="Horn M."/>
            <person name="Schaap P."/>
            <person name="Caler L."/>
            <person name="Loftus B."/>
        </authorList>
    </citation>
    <scope>NUCLEOTIDE SEQUENCE [LARGE SCALE GENOMIC DNA]</scope>
    <source>
        <strain evidence="3 4">Neff</strain>
    </source>
</reference>
<keyword evidence="4" id="KW-1185">Reference proteome</keyword>
<comment type="similarity">
    <text evidence="1">Belongs to the CDK5RAP3 family.</text>
</comment>
<dbReference type="PANTHER" id="PTHR14894">
    <property type="entry name" value="CDK5 REGULATORY SUBUNIT-ASSOCIATED PROTEIN 3"/>
    <property type="match status" value="1"/>
</dbReference>
<feature type="region of interest" description="Disordered" evidence="2">
    <location>
        <begin position="406"/>
        <end position="428"/>
    </location>
</feature>
<gene>
    <name evidence="3" type="ORF">ACA1_283030</name>
</gene>
<dbReference type="OMA" id="CRLYEKN"/>
<dbReference type="GeneID" id="14921994"/>
<dbReference type="AlphaFoldDB" id="L8H9N6"/>
<dbReference type="KEGG" id="acan:ACA1_283030"/>
<dbReference type="RefSeq" id="XP_004344859.1">
    <property type="nucleotide sequence ID" value="XM_004344809.1"/>
</dbReference>
<evidence type="ECO:0000256" key="2">
    <source>
        <dbReference type="SAM" id="MobiDB-lite"/>
    </source>
</evidence>
<dbReference type="GO" id="GO:0007346">
    <property type="term" value="P:regulation of mitotic cell cycle"/>
    <property type="evidence" value="ECO:0007669"/>
    <property type="project" value="TreeGrafter"/>
</dbReference>
<organism evidence="3 4">
    <name type="scientific">Acanthamoeba castellanii (strain ATCC 30010 / Neff)</name>
    <dbReference type="NCBI Taxonomy" id="1257118"/>
    <lineage>
        <taxon>Eukaryota</taxon>
        <taxon>Amoebozoa</taxon>
        <taxon>Discosea</taxon>
        <taxon>Longamoebia</taxon>
        <taxon>Centramoebida</taxon>
        <taxon>Acanthamoebidae</taxon>
        <taxon>Acanthamoeba</taxon>
    </lineage>
</organism>
<dbReference type="STRING" id="1257118.L8H9N6"/>
<dbReference type="PANTHER" id="PTHR14894:SF0">
    <property type="entry name" value="CDK5 REGULATORY SUBUNIT-ASSOCIATED PROTEIN 3"/>
    <property type="match status" value="1"/>
</dbReference>
<dbReference type="Pfam" id="PF05600">
    <property type="entry name" value="CDK5RAP3"/>
    <property type="match status" value="1"/>
</dbReference>
<proteinExistence type="inferred from homology"/>
<dbReference type="EMBL" id="KB007908">
    <property type="protein sequence ID" value="ELR21116.1"/>
    <property type="molecule type" value="Genomic_DNA"/>
</dbReference>
<sequence>MLSNLVAGISKVGEGFDGEVNEPIDIHFHKLLELMVDSLWIWETTTEWLVDRRKLQANWKQELRKVKEKVATALPQLPADNAEIQALLKDYQPSDVHYFVCKKVFEALEKTDEAKERNLFGQYSAKRMKDWQDIVKSYEHNNVYLGEAAEILISTVKYEIPSLSKRLDRWRNQVEESSRKEHEYNKSANEYRNRYEKECAAMGIPGHDVKTELRGLVSELPKLLDEVAALLQSSDTVEKAYQYYRAFVHYTASEERDTEDIDVCPTLMRVYKNGNERLQTGSPADSGAQGAAPTINWDLGAEADVVEGGEAPAIDWSAISLDEPAASGDDSTVSAPAAISWDISVEGGEAGENGEPAILNWDITTDSASDAQSADTPSDATVDVGGISWDISLEAEGEAAIEMEAAGTDESASGAPSGGVGSSGHGTETLLENTDLRNLFLTDLLEVFLRQRRADFDVRDDFASWLHEEQQRNAPASVQQTKEGLESFLKAVNAVIDALHARKTRQLIEIKNSNKYLERLAGQINQHLSVVNSVEGSKMAAIKQRNELQESIAQTYPRISQLTRIAKEIRKHIELALSAQYSNRKVSLIGGDLQNLK</sequence>
<dbReference type="GO" id="GO:0012505">
    <property type="term" value="C:endomembrane system"/>
    <property type="evidence" value="ECO:0007669"/>
    <property type="project" value="TreeGrafter"/>
</dbReference>
<evidence type="ECO:0000313" key="4">
    <source>
        <dbReference type="Proteomes" id="UP000011083"/>
    </source>
</evidence>
<name>L8H9N6_ACACF</name>
<dbReference type="VEuPathDB" id="AmoebaDB:ACA1_283030"/>
<protein>
    <submittedName>
        <fullName evidence="3">Rattus norvegicus clone C53 CDK5 activator-binding family protein</fullName>
    </submittedName>
</protein>
<accession>L8H9N6</accession>
<evidence type="ECO:0000256" key="1">
    <source>
        <dbReference type="ARBA" id="ARBA00007478"/>
    </source>
</evidence>
<evidence type="ECO:0000313" key="3">
    <source>
        <dbReference type="EMBL" id="ELR21116.1"/>
    </source>
</evidence>
<dbReference type="OrthoDB" id="340432at2759"/>
<feature type="compositionally biased region" description="Low complexity" evidence="2">
    <location>
        <begin position="406"/>
        <end position="415"/>
    </location>
</feature>
<dbReference type="Proteomes" id="UP000011083">
    <property type="component" value="Unassembled WGS sequence"/>
</dbReference>
<dbReference type="InterPro" id="IPR008491">
    <property type="entry name" value="CDK5RAP3"/>
</dbReference>